<evidence type="ECO:0000256" key="1">
    <source>
        <dbReference type="PROSITE-ProRule" id="PRU00169"/>
    </source>
</evidence>
<dbReference type="GO" id="GO:0000156">
    <property type="term" value="F:phosphorelay response regulator activity"/>
    <property type="evidence" value="ECO:0007669"/>
    <property type="project" value="InterPro"/>
</dbReference>
<evidence type="ECO:0000313" key="4">
    <source>
        <dbReference type="EMBL" id="PQJ14484.1"/>
    </source>
</evidence>
<dbReference type="InterPro" id="IPR011006">
    <property type="entry name" value="CheY-like_superfamily"/>
</dbReference>
<gene>
    <name evidence="4" type="ORF">BST99_00810</name>
</gene>
<dbReference type="InterPro" id="IPR007492">
    <property type="entry name" value="LytTR_DNA-bd_dom"/>
</dbReference>
<dbReference type="PROSITE" id="PS50930">
    <property type="entry name" value="HTH_LYTTR"/>
    <property type="match status" value="1"/>
</dbReference>
<dbReference type="EMBL" id="MQVX01000001">
    <property type="protein sequence ID" value="PQJ14484.1"/>
    <property type="molecule type" value="Genomic_DNA"/>
</dbReference>
<keyword evidence="5" id="KW-1185">Reference proteome</keyword>
<evidence type="ECO:0000259" key="2">
    <source>
        <dbReference type="PROSITE" id="PS50110"/>
    </source>
</evidence>
<dbReference type="AlphaFoldDB" id="A0A2S7T495"/>
<proteinExistence type="predicted"/>
<dbReference type="SUPFAM" id="SSF52172">
    <property type="entry name" value="CheY-like"/>
    <property type="match status" value="1"/>
</dbReference>
<dbReference type="Pfam" id="PF00072">
    <property type="entry name" value="Response_reg"/>
    <property type="match status" value="1"/>
</dbReference>
<dbReference type="InterPro" id="IPR001789">
    <property type="entry name" value="Sig_transdc_resp-reg_receiver"/>
</dbReference>
<dbReference type="OrthoDB" id="2168082at2"/>
<reference evidence="5" key="1">
    <citation type="submission" date="2016-11" db="EMBL/GenBank/DDBJ databases">
        <title>Trade-off between light-utilization and light-protection in marine flavobacteria.</title>
        <authorList>
            <person name="Kumagai Y."/>
            <person name="Yoshizawa S."/>
            <person name="Kogure K."/>
        </authorList>
    </citation>
    <scope>NUCLEOTIDE SEQUENCE [LARGE SCALE GENOMIC DNA]</scope>
    <source>
        <strain evidence="5">SG-18</strain>
    </source>
</reference>
<evidence type="ECO:0000259" key="3">
    <source>
        <dbReference type="PROSITE" id="PS50930"/>
    </source>
</evidence>
<evidence type="ECO:0000313" key="5">
    <source>
        <dbReference type="Proteomes" id="UP000239366"/>
    </source>
</evidence>
<sequence>MDSVHAAEEFFHSKSSYDLVLMDIHLGDGTCFDLLNSVRVDQPIIFCTTFDSYAIEAFRYNSLDYILKPAQLQDIENSLRKYKELQSNQRTEYLERMDQMMENLVNPAYKKRFLIRFKNKLTLVNIEQIMCFYSEEGNTFLLDTIGQSYPIDYTLDRLESLINPHAFFRINRKAIVSMDFIHSVEDYFNNRLKIRLTKKNEMDLVVSRNRVKPFKDWLKNA</sequence>
<feature type="domain" description="HTH LytTR-type" evidence="3">
    <location>
        <begin position="113"/>
        <end position="220"/>
    </location>
</feature>
<dbReference type="InterPro" id="IPR046947">
    <property type="entry name" value="LytR-like"/>
</dbReference>
<name>A0A2S7T495_9FLAO</name>
<dbReference type="PROSITE" id="PS50110">
    <property type="entry name" value="RESPONSE_REGULATORY"/>
    <property type="match status" value="1"/>
</dbReference>
<keyword evidence="1" id="KW-0597">Phosphoprotein</keyword>
<protein>
    <recommendedName>
        <fullName evidence="6">DNA-binding response regulator</fullName>
    </recommendedName>
</protein>
<organism evidence="4 5">
    <name type="scientific">Aureicoccus marinus</name>
    <dbReference type="NCBI Taxonomy" id="754435"/>
    <lineage>
        <taxon>Bacteria</taxon>
        <taxon>Pseudomonadati</taxon>
        <taxon>Bacteroidota</taxon>
        <taxon>Flavobacteriia</taxon>
        <taxon>Flavobacteriales</taxon>
        <taxon>Flavobacteriaceae</taxon>
        <taxon>Aureicoccus</taxon>
    </lineage>
</organism>
<dbReference type="PANTHER" id="PTHR37299">
    <property type="entry name" value="TRANSCRIPTIONAL REGULATOR-RELATED"/>
    <property type="match status" value="1"/>
</dbReference>
<dbReference type="Proteomes" id="UP000239366">
    <property type="component" value="Unassembled WGS sequence"/>
</dbReference>
<dbReference type="PANTHER" id="PTHR37299:SF1">
    <property type="entry name" value="STAGE 0 SPORULATION PROTEIN A HOMOLOG"/>
    <property type="match status" value="1"/>
</dbReference>
<accession>A0A2S7T495</accession>
<feature type="modified residue" description="4-aspartylphosphate" evidence="1">
    <location>
        <position position="23"/>
    </location>
</feature>
<dbReference type="SMART" id="SM00850">
    <property type="entry name" value="LytTR"/>
    <property type="match status" value="1"/>
</dbReference>
<dbReference type="Gene3D" id="2.40.50.1020">
    <property type="entry name" value="LytTr DNA-binding domain"/>
    <property type="match status" value="1"/>
</dbReference>
<feature type="domain" description="Response regulatory" evidence="2">
    <location>
        <begin position="1"/>
        <end position="83"/>
    </location>
</feature>
<evidence type="ECO:0008006" key="6">
    <source>
        <dbReference type="Google" id="ProtNLM"/>
    </source>
</evidence>
<comment type="caution">
    <text evidence="4">The sequence shown here is derived from an EMBL/GenBank/DDBJ whole genome shotgun (WGS) entry which is preliminary data.</text>
</comment>
<dbReference type="Gene3D" id="3.40.50.2300">
    <property type="match status" value="1"/>
</dbReference>
<dbReference type="GO" id="GO:0003677">
    <property type="term" value="F:DNA binding"/>
    <property type="evidence" value="ECO:0007669"/>
    <property type="project" value="InterPro"/>
</dbReference>
<dbReference type="Pfam" id="PF04397">
    <property type="entry name" value="LytTR"/>
    <property type="match status" value="1"/>
</dbReference>